<dbReference type="OrthoDB" id="9154694at2"/>
<dbReference type="EMBL" id="RSED01000006">
    <property type="protein sequence ID" value="RRS04521.1"/>
    <property type="molecule type" value="Genomic_DNA"/>
</dbReference>
<proteinExistence type="predicted"/>
<dbReference type="Proteomes" id="UP000269265">
    <property type="component" value="Unassembled WGS sequence"/>
</dbReference>
<evidence type="ECO:0000313" key="2">
    <source>
        <dbReference type="Proteomes" id="UP000269265"/>
    </source>
</evidence>
<dbReference type="AlphaFoldDB" id="A0A426VCB7"/>
<dbReference type="RefSeq" id="WP_125242895.1">
    <property type="nucleotide sequence ID" value="NZ_RSED01000006.1"/>
</dbReference>
<comment type="caution">
    <text evidence="1">The sequence shown here is derived from an EMBL/GenBank/DDBJ whole genome shotgun (WGS) entry which is preliminary data.</text>
</comment>
<sequence>MDHQVIHTDDHEEAIGAHAGFRIRVLVAWDASSRQFSVHAYVRGSETEEEVEVDTQGRRFALIQDAQDHGFAAATRWIDLQAGG</sequence>
<accession>A0A426VCB7</accession>
<evidence type="ECO:0000313" key="1">
    <source>
        <dbReference type="EMBL" id="RRS04521.1"/>
    </source>
</evidence>
<organism evidence="1 2">
    <name type="scientific">Aquabacterium soli</name>
    <dbReference type="NCBI Taxonomy" id="2493092"/>
    <lineage>
        <taxon>Bacteria</taxon>
        <taxon>Pseudomonadati</taxon>
        <taxon>Pseudomonadota</taxon>
        <taxon>Betaproteobacteria</taxon>
        <taxon>Burkholderiales</taxon>
        <taxon>Aquabacterium</taxon>
    </lineage>
</organism>
<keyword evidence="2" id="KW-1185">Reference proteome</keyword>
<protein>
    <submittedName>
        <fullName evidence="1">Uncharacterized protein</fullName>
    </submittedName>
</protein>
<name>A0A426VCB7_9BURK</name>
<gene>
    <name evidence="1" type="ORF">EIP75_08805</name>
</gene>
<reference evidence="1 2" key="1">
    <citation type="submission" date="2018-12" db="EMBL/GenBank/DDBJ databases">
        <title>The whole draft genome of Aquabacterium sp. SJQ9.</title>
        <authorList>
            <person name="Sun L."/>
            <person name="Gao X."/>
            <person name="Chen W."/>
            <person name="Huang K."/>
        </authorList>
    </citation>
    <scope>NUCLEOTIDE SEQUENCE [LARGE SCALE GENOMIC DNA]</scope>
    <source>
        <strain evidence="1 2">SJQ9</strain>
    </source>
</reference>